<feature type="binding site" evidence="10">
    <location>
        <position position="82"/>
    </location>
    <ligand>
        <name>NAD(+)</name>
        <dbReference type="ChEBI" id="CHEBI:57540"/>
    </ligand>
</feature>
<feature type="active site" description="Proton acceptor" evidence="8">
    <location>
        <position position="192"/>
    </location>
</feature>
<keyword evidence="5" id="KW-0443">Lipid metabolism</keyword>
<dbReference type="PRINTS" id="PR00077">
    <property type="entry name" value="GPDHDRGNASE"/>
</dbReference>
<dbReference type="InterPro" id="IPR008927">
    <property type="entry name" value="6-PGluconate_DH-like_C_sf"/>
</dbReference>
<evidence type="ECO:0000256" key="3">
    <source>
        <dbReference type="ARBA" id="ARBA00023002"/>
    </source>
</evidence>
<evidence type="ECO:0000313" key="15">
    <source>
        <dbReference type="EMBL" id="PYF43156.1"/>
    </source>
</evidence>
<dbReference type="GO" id="GO:0005975">
    <property type="term" value="P:carbohydrate metabolic process"/>
    <property type="evidence" value="ECO:0007669"/>
    <property type="project" value="InterPro"/>
</dbReference>
<keyword evidence="7" id="KW-1208">Phospholipid metabolism</keyword>
<dbReference type="GO" id="GO:0141153">
    <property type="term" value="F:glycerol-3-phosphate dehydrogenase (NADP+) activity"/>
    <property type="evidence" value="ECO:0007669"/>
    <property type="project" value="RHEA"/>
</dbReference>
<protein>
    <recommendedName>
        <fullName evidence="12">Glycerol-3-phosphate dehydrogenase</fullName>
        <ecNumber evidence="12">1.1.1.94</ecNumber>
    </recommendedName>
</protein>
<dbReference type="GO" id="GO:0008654">
    <property type="term" value="P:phospholipid biosynthetic process"/>
    <property type="evidence" value="ECO:0007669"/>
    <property type="project" value="UniProtKB-KW"/>
</dbReference>
<evidence type="ECO:0000256" key="12">
    <source>
        <dbReference type="RuleBase" id="RU000439"/>
    </source>
</evidence>
<evidence type="ECO:0000256" key="5">
    <source>
        <dbReference type="ARBA" id="ARBA00023098"/>
    </source>
</evidence>
<evidence type="ECO:0000313" key="16">
    <source>
        <dbReference type="Proteomes" id="UP000247715"/>
    </source>
</evidence>
<evidence type="ECO:0000256" key="9">
    <source>
        <dbReference type="PIRSR" id="PIRSR000114-2"/>
    </source>
</evidence>
<dbReference type="InterPro" id="IPR006109">
    <property type="entry name" value="G3P_DH_NAD-dep_C"/>
</dbReference>
<evidence type="ECO:0000256" key="4">
    <source>
        <dbReference type="ARBA" id="ARBA00023027"/>
    </source>
</evidence>
<keyword evidence="2" id="KW-0444">Lipid biosynthesis</keyword>
<accession>A0A318U5B0</accession>
<dbReference type="GO" id="GO:0051287">
    <property type="term" value="F:NAD binding"/>
    <property type="evidence" value="ECO:0007669"/>
    <property type="project" value="InterPro"/>
</dbReference>
<dbReference type="AlphaFoldDB" id="A0A318U5B0"/>
<name>A0A318U5B0_9BACT</name>
<evidence type="ECO:0000256" key="11">
    <source>
        <dbReference type="RuleBase" id="RU000437"/>
    </source>
</evidence>
<feature type="domain" description="Glycerol-3-phosphate dehydrogenase NAD-dependent N-terminal" evidence="13">
    <location>
        <begin position="4"/>
        <end position="161"/>
    </location>
</feature>
<evidence type="ECO:0000256" key="2">
    <source>
        <dbReference type="ARBA" id="ARBA00022516"/>
    </source>
</evidence>
<dbReference type="RefSeq" id="WP_110858231.1">
    <property type="nucleotide sequence ID" value="NZ_LS991949.1"/>
</dbReference>
<dbReference type="InterPro" id="IPR013328">
    <property type="entry name" value="6PGD_dom2"/>
</dbReference>
<keyword evidence="4 10" id="KW-0520">NAD</keyword>
<feature type="domain" description="Glycerol-3-phosphate dehydrogenase NAD-dependent C-terminal" evidence="14">
    <location>
        <begin position="181"/>
        <end position="317"/>
    </location>
</feature>
<dbReference type="PROSITE" id="PS51257">
    <property type="entry name" value="PROKAR_LIPOPROTEIN"/>
    <property type="match status" value="1"/>
</dbReference>
<dbReference type="Proteomes" id="UP000247715">
    <property type="component" value="Unassembled WGS sequence"/>
</dbReference>
<dbReference type="Gene3D" id="1.10.1040.10">
    <property type="entry name" value="N-(1-d-carboxylethyl)-l-norvaline Dehydrogenase, domain 2"/>
    <property type="match status" value="1"/>
</dbReference>
<gene>
    <name evidence="15" type="ORF">BCF88_10421</name>
</gene>
<dbReference type="InterPro" id="IPR036291">
    <property type="entry name" value="NAD(P)-bd_dom_sf"/>
</dbReference>
<dbReference type="EC" id="1.1.1.94" evidence="12"/>
<feature type="binding site" evidence="10">
    <location>
        <begin position="9"/>
        <end position="14"/>
    </location>
    <ligand>
        <name>NAD(+)</name>
        <dbReference type="ChEBI" id="CHEBI:57540"/>
    </ligand>
</feature>
<dbReference type="SUPFAM" id="SSF51735">
    <property type="entry name" value="NAD(P)-binding Rossmann-fold domains"/>
    <property type="match status" value="1"/>
</dbReference>
<dbReference type="PANTHER" id="PTHR11728">
    <property type="entry name" value="GLYCEROL-3-PHOSPHATE DEHYDROGENASE"/>
    <property type="match status" value="1"/>
</dbReference>
<evidence type="ECO:0000256" key="8">
    <source>
        <dbReference type="PIRSR" id="PIRSR000114-1"/>
    </source>
</evidence>
<dbReference type="Gene3D" id="3.40.50.720">
    <property type="entry name" value="NAD(P)-binding Rossmann-like Domain"/>
    <property type="match status" value="1"/>
</dbReference>
<feature type="binding site" evidence="10">
    <location>
        <position position="141"/>
    </location>
    <ligand>
        <name>NAD(+)</name>
        <dbReference type="ChEBI" id="CHEBI:57540"/>
    </ligand>
</feature>
<feature type="binding site" evidence="9">
    <location>
        <position position="105"/>
    </location>
    <ligand>
        <name>substrate</name>
    </ligand>
</feature>
<feature type="binding site" evidence="9">
    <location>
        <begin position="256"/>
        <end position="257"/>
    </location>
    <ligand>
        <name>substrate</name>
    </ligand>
</feature>
<comment type="catalytic activity">
    <reaction evidence="12">
        <text>sn-glycerol 3-phosphate + NADP(+) = dihydroxyacetone phosphate + NADPH + H(+)</text>
        <dbReference type="Rhea" id="RHEA:11096"/>
        <dbReference type="ChEBI" id="CHEBI:15378"/>
        <dbReference type="ChEBI" id="CHEBI:57597"/>
        <dbReference type="ChEBI" id="CHEBI:57642"/>
        <dbReference type="ChEBI" id="CHEBI:57783"/>
        <dbReference type="ChEBI" id="CHEBI:58349"/>
        <dbReference type="EC" id="1.1.1.94"/>
    </reaction>
</comment>
<keyword evidence="6" id="KW-0594">Phospholipid biosynthesis</keyword>
<dbReference type="InterPro" id="IPR006168">
    <property type="entry name" value="G3P_DH_NAD-dep"/>
</dbReference>
<dbReference type="Pfam" id="PF01210">
    <property type="entry name" value="NAD_Gly3P_dh_N"/>
    <property type="match status" value="1"/>
</dbReference>
<reference evidence="15 16" key="1">
    <citation type="submission" date="2018-06" db="EMBL/GenBank/DDBJ databases">
        <title>Genomic Encyclopedia of Archaeal and Bacterial Type Strains, Phase II (KMG-II): from individual species to whole genera.</title>
        <authorList>
            <person name="Goeker M."/>
        </authorList>
    </citation>
    <scope>NUCLEOTIDE SEQUENCE [LARGE SCALE GENOMIC DNA]</scope>
    <source>
        <strain evidence="15 16">ATCC 29103</strain>
    </source>
</reference>
<evidence type="ECO:0000256" key="7">
    <source>
        <dbReference type="ARBA" id="ARBA00023264"/>
    </source>
</evidence>
<dbReference type="Pfam" id="PF07479">
    <property type="entry name" value="NAD_Gly3P_dh_C"/>
    <property type="match status" value="1"/>
</dbReference>
<evidence type="ECO:0000259" key="13">
    <source>
        <dbReference type="Pfam" id="PF01210"/>
    </source>
</evidence>
<dbReference type="GO" id="GO:0046168">
    <property type="term" value="P:glycerol-3-phosphate catabolic process"/>
    <property type="evidence" value="ECO:0007669"/>
    <property type="project" value="InterPro"/>
</dbReference>
<dbReference type="PANTHER" id="PTHR11728:SF1">
    <property type="entry name" value="GLYCEROL-3-PHOSPHATE DEHYDROGENASE [NAD(+)] 2, CHLOROPLASTIC"/>
    <property type="match status" value="1"/>
</dbReference>
<evidence type="ECO:0000256" key="6">
    <source>
        <dbReference type="ARBA" id="ARBA00023209"/>
    </source>
</evidence>
<dbReference type="EMBL" id="QKLP01000004">
    <property type="protein sequence ID" value="PYF43156.1"/>
    <property type="molecule type" value="Genomic_DNA"/>
</dbReference>
<evidence type="ECO:0000256" key="1">
    <source>
        <dbReference type="ARBA" id="ARBA00011009"/>
    </source>
</evidence>
<evidence type="ECO:0000259" key="14">
    <source>
        <dbReference type="Pfam" id="PF07479"/>
    </source>
</evidence>
<dbReference type="InterPro" id="IPR011128">
    <property type="entry name" value="G3P_DH_NAD-dep_N"/>
</dbReference>
<proteinExistence type="inferred from homology"/>
<dbReference type="PROSITE" id="PS00957">
    <property type="entry name" value="NAD_G3PDH"/>
    <property type="match status" value="1"/>
</dbReference>
<organism evidence="15 16">
    <name type="scientific">Metamycoplasma alkalescens</name>
    <dbReference type="NCBI Taxonomy" id="45363"/>
    <lineage>
        <taxon>Bacteria</taxon>
        <taxon>Bacillati</taxon>
        <taxon>Mycoplasmatota</taxon>
        <taxon>Mycoplasmoidales</taxon>
        <taxon>Metamycoplasmataceae</taxon>
        <taxon>Metamycoplasma</taxon>
    </lineage>
</organism>
<comment type="similarity">
    <text evidence="1 11">Belongs to the NAD-dependent glycerol-3-phosphate dehydrogenase family.</text>
</comment>
<dbReference type="SUPFAM" id="SSF48179">
    <property type="entry name" value="6-phosphogluconate dehydrogenase C-terminal domain-like"/>
    <property type="match status" value="1"/>
</dbReference>
<evidence type="ECO:0000256" key="10">
    <source>
        <dbReference type="PIRSR" id="PIRSR000114-3"/>
    </source>
</evidence>
<dbReference type="PIRSF" id="PIRSF000114">
    <property type="entry name" value="Glycerol-3-P_dh"/>
    <property type="match status" value="1"/>
</dbReference>
<keyword evidence="3 11" id="KW-0560">Oxidoreductase</keyword>
<feature type="binding site" evidence="10">
    <location>
        <position position="256"/>
    </location>
    <ligand>
        <name>NAD(+)</name>
        <dbReference type="ChEBI" id="CHEBI:57540"/>
    </ligand>
</feature>
<comment type="caution">
    <text evidence="15">The sequence shown here is derived from an EMBL/GenBank/DDBJ whole genome shotgun (WGS) entry which is preliminary data.</text>
</comment>
<sequence>MKQKIAILGSGAMGTACANVLSENNHDVIIYGINQEELNDLATGYNHKYFATKLVSKFNTSNDLKKTLENVNYVIIAIPTKFIPDVFYQVINLVKKQTIIVNLSKGFWPNSNDFIHTRMEKLATKNKKIQGVVSLIGPSFAIDIVNKNITIINAVSNNINLAKKVKKIFSNQWFGVAITNDVIGAEIGSTFKNVLAIGSGLIAGMGYSTNTQTAFLTYGLKEIKNYALYCNANIDTVYDLCGLGDLMLTGLFEKSRNYMYGKNFFKNKLDDNFVTVEGLYALKYIYKQIKNNKSIKLPLIESLYKIIYNKVEPRKIITKLMKEI</sequence>
<dbReference type="GO" id="GO:0005829">
    <property type="term" value="C:cytosol"/>
    <property type="evidence" value="ECO:0007669"/>
    <property type="project" value="TreeGrafter"/>
</dbReference>